<name>A0A841JBY3_9SPHN</name>
<accession>A0A841JBY3</accession>
<reference evidence="2 3" key="1">
    <citation type="submission" date="2020-08" db="EMBL/GenBank/DDBJ databases">
        <title>Genomic Encyclopedia of Type Strains, Phase IV (KMG-IV): sequencing the most valuable type-strain genomes for metagenomic binning, comparative biology and taxonomic classification.</title>
        <authorList>
            <person name="Goeker M."/>
        </authorList>
    </citation>
    <scope>NUCLEOTIDE SEQUENCE [LARGE SCALE GENOMIC DNA]</scope>
    <source>
        <strain evidence="2 3">DSM 102255</strain>
    </source>
</reference>
<gene>
    <name evidence="2" type="ORF">FHS92_003385</name>
</gene>
<comment type="caution">
    <text evidence="2">The sequence shown here is derived from an EMBL/GenBank/DDBJ whole genome shotgun (WGS) entry which is preliminary data.</text>
</comment>
<feature type="region of interest" description="Disordered" evidence="1">
    <location>
        <begin position="207"/>
        <end position="226"/>
    </location>
</feature>
<dbReference type="AlphaFoldDB" id="A0A841JBY3"/>
<keyword evidence="3" id="KW-1185">Reference proteome</keyword>
<organism evidence="2 3">
    <name type="scientific">Sphingobium subterraneum</name>
    <dbReference type="NCBI Taxonomy" id="627688"/>
    <lineage>
        <taxon>Bacteria</taxon>
        <taxon>Pseudomonadati</taxon>
        <taxon>Pseudomonadota</taxon>
        <taxon>Alphaproteobacteria</taxon>
        <taxon>Sphingomonadales</taxon>
        <taxon>Sphingomonadaceae</taxon>
        <taxon>Sphingobium</taxon>
    </lineage>
</organism>
<dbReference type="Proteomes" id="UP000552700">
    <property type="component" value="Unassembled WGS sequence"/>
</dbReference>
<protein>
    <submittedName>
        <fullName evidence="2">Uncharacterized protein</fullName>
    </submittedName>
</protein>
<evidence type="ECO:0000313" key="2">
    <source>
        <dbReference type="EMBL" id="MBB6125621.1"/>
    </source>
</evidence>
<dbReference type="EMBL" id="JACIJP010000009">
    <property type="protein sequence ID" value="MBB6125621.1"/>
    <property type="molecule type" value="Genomic_DNA"/>
</dbReference>
<dbReference type="RefSeq" id="WP_221231123.1">
    <property type="nucleotide sequence ID" value="NZ_JACIJP010000009.1"/>
</dbReference>
<proteinExistence type="predicted"/>
<evidence type="ECO:0000256" key="1">
    <source>
        <dbReference type="SAM" id="MobiDB-lite"/>
    </source>
</evidence>
<sequence length="226" mass="23268">MKHARSNINTLTLSRPLMMSAVALTSAVDHASRHPSGGGGAPSAMPVSGNPMAAMIKQMMGPSLGAKMGAAPTGCCGPMGAKPFHPPMMDWPKLFNEARGAVRDEALNRLGSGAELLTAEQARLHHALMSNDVGTAQDAIKGARKGLALANSGASALKPDIMVGSDAPSAVLGNRSADICAASWLVHQLTHDSPSRTVCMHQTCLLTNPGYESQPTPNVSRGGPSS</sequence>
<evidence type="ECO:0000313" key="3">
    <source>
        <dbReference type="Proteomes" id="UP000552700"/>
    </source>
</evidence>